<proteinExistence type="predicted"/>
<evidence type="ECO:0000313" key="2">
    <source>
        <dbReference type="EMBL" id="VDI01549.1"/>
    </source>
</evidence>
<gene>
    <name evidence="2" type="ORF">MGAL_10B000915</name>
</gene>
<dbReference type="Proteomes" id="UP000596742">
    <property type="component" value="Unassembled WGS sequence"/>
</dbReference>
<dbReference type="AlphaFoldDB" id="A0A8B6CA73"/>
<accession>A0A8B6CA73</accession>
<organism evidence="2 3">
    <name type="scientific">Mytilus galloprovincialis</name>
    <name type="common">Mediterranean mussel</name>
    <dbReference type="NCBI Taxonomy" id="29158"/>
    <lineage>
        <taxon>Eukaryota</taxon>
        <taxon>Metazoa</taxon>
        <taxon>Spiralia</taxon>
        <taxon>Lophotrochozoa</taxon>
        <taxon>Mollusca</taxon>
        <taxon>Bivalvia</taxon>
        <taxon>Autobranchia</taxon>
        <taxon>Pteriomorphia</taxon>
        <taxon>Mytilida</taxon>
        <taxon>Mytiloidea</taxon>
        <taxon>Mytilidae</taxon>
        <taxon>Mytilinae</taxon>
        <taxon>Mytilus</taxon>
    </lineage>
</organism>
<feature type="compositionally biased region" description="Basic and acidic residues" evidence="1">
    <location>
        <begin position="1"/>
        <end position="21"/>
    </location>
</feature>
<dbReference type="EMBL" id="UYJE01001358">
    <property type="protein sequence ID" value="VDI01549.1"/>
    <property type="molecule type" value="Genomic_DNA"/>
</dbReference>
<feature type="non-terminal residue" evidence="2">
    <location>
        <position position="71"/>
    </location>
</feature>
<protein>
    <submittedName>
        <fullName evidence="2">Uncharacterized protein</fullName>
    </submittedName>
</protein>
<feature type="compositionally biased region" description="Low complexity" evidence="1">
    <location>
        <begin position="54"/>
        <end position="65"/>
    </location>
</feature>
<evidence type="ECO:0000256" key="1">
    <source>
        <dbReference type="SAM" id="MobiDB-lite"/>
    </source>
</evidence>
<evidence type="ECO:0000313" key="3">
    <source>
        <dbReference type="Proteomes" id="UP000596742"/>
    </source>
</evidence>
<feature type="region of interest" description="Disordered" evidence="1">
    <location>
        <begin position="1"/>
        <end position="71"/>
    </location>
</feature>
<comment type="caution">
    <text evidence="2">The sequence shown here is derived from an EMBL/GenBank/DDBJ whole genome shotgun (WGS) entry which is preliminary data.</text>
</comment>
<keyword evidence="3" id="KW-1185">Reference proteome</keyword>
<name>A0A8B6CA73_MYTGA</name>
<reference evidence="2" key="1">
    <citation type="submission" date="2018-11" db="EMBL/GenBank/DDBJ databases">
        <authorList>
            <person name="Alioto T."/>
            <person name="Alioto T."/>
        </authorList>
    </citation>
    <scope>NUCLEOTIDE SEQUENCE</scope>
</reference>
<sequence>MDTIKKELEKRDRVSDKEQKKESKKKKRRAAHPDTSENLDQPEEQGAAAPVPKTTETVTEGAGVEFGSKTQ</sequence>